<feature type="domain" description="Immunoglobulin" evidence="9">
    <location>
        <begin position="32"/>
        <end position="138"/>
    </location>
</feature>
<feature type="signal peptide" evidence="8">
    <location>
        <begin position="1"/>
        <end position="24"/>
    </location>
</feature>
<evidence type="ECO:0000256" key="1">
    <source>
        <dbReference type="ARBA" id="ARBA00004370"/>
    </source>
</evidence>
<dbReference type="Pfam" id="PF07686">
    <property type="entry name" value="V-set"/>
    <property type="match status" value="1"/>
</dbReference>
<dbReference type="InterPro" id="IPR013106">
    <property type="entry name" value="Ig_V-set"/>
</dbReference>
<dbReference type="GO" id="GO:0001817">
    <property type="term" value="P:regulation of cytokine production"/>
    <property type="evidence" value="ECO:0007669"/>
    <property type="project" value="TreeGrafter"/>
</dbReference>
<proteinExistence type="predicted"/>
<evidence type="ECO:0000259" key="9">
    <source>
        <dbReference type="SMART" id="SM00409"/>
    </source>
</evidence>
<keyword evidence="3 7" id="KW-0472">Membrane</keyword>
<reference evidence="10" key="3">
    <citation type="submission" date="2025-09" db="UniProtKB">
        <authorList>
            <consortium name="Ensembl"/>
        </authorList>
    </citation>
    <scope>IDENTIFICATION</scope>
</reference>
<dbReference type="GO" id="GO:0050852">
    <property type="term" value="P:T cell receptor signaling pathway"/>
    <property type="evidence" value="ECO:0007669"/>
    <property type="project" value="TreeGrafter"/>
</dbReference>
<dbReference type="GO" id="GO:0050863">
    <property type="term" value="P:regulation of T cell activation"/>
    <property type="evidence" value="ECO:0007669"/>
    <property type="project" value="UniProtKB-ARBA"/>
</dbReference>
<reference evidence="11" key="1">
    <citation type="submission" date="2015-09" db="EMBL/GenBank/DDBJ databases">
        <authorList>
            <person name="Sai Rama Sridatta P."/>
        </authorList>
    </citation>
    <scope>NUCLEOTIDE SEQUENCE [LARGE SCALE GENOMIC DNA]</scope>
</reference>
<sequence length="182" mass="20927">MMMMMMKLTLLLLLLVIFAEVISAIHHVTCPAEPIQAREDDNVTLQCRLVPPVDLRRYILDFTRADLQYKVVHTYQDGRDLSYPQMDQYRNRTTLIHEDLIQGTMTLKIYSVQMSDSGRYECYVPDLTAYCTLCLTVVRKDQDNKTNMTTTNICAIVLSVIVALIGLGLILRVLVKHRNLCK</sequence>
<evidence type="ECO:0000256" key="5">
    <source>
        <dbReference type="ARBA" id="ARBA00023180"/>
    </source>
</evidence>
<reference evidence="10" key="2">
    <citation type="submission" date="2025-08" db="UniProtKB">
        <authorList>
            <consortium name="Ensembl"/>
        </authorList>
    </citation>
    <scope>IDENTIFICATION</scope>
</reference>
<dbReference type="GO" id="GO:0005102">
    <property type="term" value="F:signaling receptor binding"/>
    <property type="evidence" value="ECO:0007669"/>
    <property type="project" value="TreeGrafter"/>
</dbReference>
<dbReference type="PANTHER" id="PTHR24100">
    <property type="entry name" value="BUTYROPHILIN"/>
    <property type="match status" value="1"/>
</dbReference>
<feature type="transmembrane region" description="Helical" evidence="7">
    <location>
        <begin position="155"/>
        <end position="175"/>
    </location>
</feature>
<accession>A0A4W6G6W5</accession>
<dbReference type="GO" id="GO:1903037">
    <property type="term" value="P:regulation of leukocyte cell-cell adhesion"/>
    <property type="evidence" value="ECO:0007669"/>
    <property type="project" value="UniProtKB-ARBA"/>
</dbReference>
<protein>
    <recommendedName>
        <fullName evidence="9">Immunoglobulin domain-containing protein</fullName>
    </recommendedName>
</protein>
<organism evidence="10 11">
    <name type="scientific">Lates calcarifer</name>
    <name type="common">Barramundi</name>
    <name type="synonym">Holocentrus calcarifer</name>
    <dbReference type="NCBI Taxonomy" id="8187"/>
    <lineage>
        <taxon>Eukaryota</taxon>
        <taxon>Metazoa</taxon>
        <taxon>Chordata</taxon>
        <taxon>Craniata</taxon>
        <taxon>Vertebrata</taxon>
        <taxon>Euteleostomi</taxon>
        <taxon>Actinopterygii</taxon>
        <taxon>Neopterygii</taxon>
        <taxon>Teleostei</taxon>
        <taxon>Neoteleostei</taxon>
        <taxon>Acanthomorphata</taxon>
        <taxon>Carangaria</taxon>
        <taxon>Carangaria incertae sedis</taxon>
        <taxon>Centropomidae</taxon>
        <taxon>Lates</taxon>
    </lineage>
</organism>
<dbReference type="InterPro" id="IPR003599">
    <property type="entry name" value="Ig_sub"/>
</dbReference>
<evidence type="ECO:0000313" key="10">
    <source>
        <dbReference type="Ensembl" id="ENSLCAP00010059301.1"/>
    </source>
</evidence>
<evidence type="ECO:0000256" key="6">
    <source>
        <dbReference type="ARBA" id="ARBA00023319"/>
    </source>
</evidence>
<dbReference type="Proteomes" id="UP000314980">
    <property type="component" value="Unassembled WGS sequence"/>
</dbReference>
<dbReference type="SUPFAM" id="SSF48726">
    <property type="entry name" value="Immunoglobulin"/>
    <property type="match status" value="1"/>
</dbReference>
<evidence type="ECO:0000256" key="7">
    <source>
        <dbReference type="SAM" id="Phobius"/>
    </source>
</evidence>
<dbReference type="AlphaFoldDB" id="A0A4W6G6W5"/>
<keyword evidence="7" id="KW-0812">Transmembrane</keyword>
<dbReference type="GO" id="GO:0009897">
    <property type="term" value="C:external side of plasma membrane"/>
    <property type="evidence" value="ECO:0007669"/>
    <property type="project" value="TreeGrafter"/>
</dbReference>
<evidence type="ECO:0000313" key="11">
    <source>
        <dbReference type="Proteomes" id="UP000314980"/>
    </source>
</evidence>
<dbReference type="Ensembl" id="ENSLCAT00010060913.1">
    <property type="protein sequence ID" value="ENSLCAP00010059301.1"/>
    <property type="gene ID" value="ENSLCAG00010027651.1"/>
</dbReference>
<dbReference type="PANTHER" id="PTHR24100:SF151">
    <property type="entry name" value="ICOS LIGAND"/>
    <property type="match status" value="1"/>
</dbReference>
<comment type="subcellular location">
    <subcellularLocation>
        <location evidence="1">Membrane</location>
    </subcellularLocation>
</comment>
<dbReference type="GeneTree" id="ENSGT01050000244843"/>
<dbReference type="InterPro" id="IPR036179">
    <property type="entry name" value="Ig-like_dom_sf"/>
</dbReference>
<evidence type="ECO:0000256" key="4">
    <source>
        <dbReference type="ARBA" id="ARBA00023157"/>
    </source>
</evidence>
<dbReference type="Gene3D" id="2.60.40.10">
    <property type="entry name" value="Immunoglobulins"/>
    <property type="match status" value="1"/>
</dbReference>
<dbReference type="InterPro" id="IPR050504">
    <property type="entry name" value="IgSF_BTN/MOG"/>
</dbReference>
<keyword evidence="2 8" id="KW-0732">Signal</keyword>
<name>A0A4W6G6W5_LATCA</name>
<dbReference type="SMART" id="SM00409">
    <property type="entry name" value="IG"/>
    <property type="match status" value="1"/>
</dbReference>
<keyword evidence="4" id="KW-1015">Disulfide bond</keyword>
<keyword evidence="5" id="KW-0325">Glycoprotein</keyword>
<keyword evidence="7" id="KW-1133">Transmembrane helix</keyword>
<keyword evidence="6" id="KW-0393">Immunoglobulin domain</keyword>
<feature type="chain" id="PRO_5021447434" description="Immunoglobulin domain-containing protein" evidence="8">
    <location>
        <begin position="25"/>
        <end position="182"/>
    </location>
</feature>
<evidence type="ECO:0000256" key="8">
    <source>
        <dbReference type="SAM" id="SignalP"/>
    </source>
</evidence>
<evidence type="ECO:0000256" key="3">
    <source>
        <dbReference type="ARBA" id="ARBA00023136"/>
    </source>
</evidence>
<dbReference type="InterPro" id="IPR013783">
    <property type="entry name" value="Ig-like_fold"/>
</dbReference>
<dbReference type="FunFam" id="2.60.40.10:FF:000142">
    <property type="entry name" value="V-set domain-containing T-cell activation inhibitor 1"/>
    <property type="match status" value="1"/>
</dbReference>
<keyword evidence="11" id="KW-1185">Reference proteome</keyword>
<evidence type="ECO:0000256" key="2">
    <source>
        <dbReference type="ARBA" id="ARBA00022729"/>
    </source>
</evidence>